<protein>
    <submittedName>
        <fullName evidence="3">Uncharacterized protein</fullName>
    </submittedName>
</protein>
<gene>
    <name evidence="3" type="ORF">ELS19_09585</name>
</gene>
<dbReference type="Pfam" id="PF20108">
    <property type="entry name" value="DUF6498"/>
    <property type="match status" value="1"/>
</dbReference>
<dbReference type="AlphaFoldDB" id="A0A482T8K6"/>
<keyword evidence="2" id="KW-0812">Transmembrane</keyword>
<dbReference type="Proteomes" id="UP000294028">
    <property type="component" value="Unassembled WGS sequence"/>
</dbReference>
<feature type="transmembrane region" description="Helical" evidence="2">
    <location>
        <begin position="34"/>
        <end position="52"/>
    </location>
</feature>
<dbReference type="EMBL" id="RZHH01000002">
    <property type="protein sequence ID" value="RYJ14184.1"/>
    <property type="molecule type" value="Genomic_DNA"/>
</dbReference>
<comment type="caution">
    <text evidence="3">The sequence shown here is derived from an EMBL/GenBank/DDBJ whole genome shotgun (WGS) entry which is preliminary data.</text>
</comment>
<sequence>MRRPSIHDSGVLAVLASNAVAPLGIFFLGWSTTVLFGVFIAEIAVVLFWSMVKMPFAAKRPNNALGERGLFGPLQTKRGSTSLPGPLPPVYLRNVPSVVIAAFLLAPLELAVALGVFGLADPTITDETGGRILVGGLSVFIGHGIETAAHYFGNGEYRNHSPRSLLLLPFKQLFAVAILLFAAIPFEESPGSDAFVAVVVAGKFLYDLRTLQLEHDDDKRGIFYRLYGSEETEILPVPVSEPTGEPVHCDRTNRWVAVADALYRGVRYTFTSVVLLFYAIAAALALFGGDLVVVLIPITVAGVFAGVKAISRYLRYGTVEYRCYGDVLVVYDTLLDEPQARLERGAVTDLTITTDAVDRLFGTETMAFDTDEDDSPDVQLTVPDPAEINGDDANENHPLTYPHVENPEAVADAFGVAWRLTSESDERR</sequence>
<proteinExistence type="predicted"/>
<reference evidence="3 4" key="1">
    <citation type="submission" date="2018-12" db="EMBL/GenBank/DDBJ databases">
        <title>Genome analysis provides insights into bioremediation potentialities of Halogeometricum borinquense strain N11.</title>
        <authorList>
            <person name="Najjari A."/>
            <person name="Youssef N."/>
            <person name="Fhoula I."/>
            <person name="Ben Dhia O."/>
            <person name="Mahjoubi M."/>
            <person name="Ouzari H.I."/>
            <person name="Cherif A."/>
        </authorList>
    </citation>
    <scope>NUCLEOTIDE SEQUENCE [LARGE SCALE GENOMIC DNA]</scope>
    <source>
        <strain evidence="3 4">N11</strain>
    </source>
</reference>
<evidence type="ECO:0000313" key="3">
    <source>
        <dbReference type="EMBL" id="RYJ14184.1"/>
    </source>
</evidence>
<organism evidence="3 4">
    <name type="scientific">Halogeometricum borinquense</name>
    <dbReference type="NCBI Taxonomy" id="60847"/>
    <lineage>
        <taxon>Archaea</taxon>
        <taxon>Methanobacteriati</taxon>
        <taxon>Methanobacteriota</taxon>
        <taxon>Stenosarchaea group</taxon>
        <taxon>Halobacteria</taxon>
        <taxon>Halobacteriales</taxon>
        <taxon>Haloferacaceae</taxon>
        <taxon>Halogeometricum</taxon>
    </lineage>
</organism>
<name>A0A482T8K6_9EURY</name>
<keyword evidence="2" id="KW-0472">Membrane</keyword>
<feature type="transmembrane region" description="Helical" evidence="2">
    <location>
        <begin position="98"/>
        <end position="120"/>
    </location>
</feature>
<dbReference type="InterPro" id="IPR045466">
    <property type="entry name" value="DUF6498"/>
</dbReference>
<evidence type="ECO:0000256" key="2">
    <source>
        <dbReference type="SAM" id="Phobius"/>
    </source>
</evidence>
<evidence type="ECO:0000256" key="1">
    <source>
        <dbReference type="SAM" id="MobiDB-lite"/>
    </source>
</evidence>
<feature type="transmembrane region" description="Helical" evidence="2">
    <location>
        <begin position="132"/>
        <end position="153"/>
    </location>
</feature>
<accession>A0A482T8K6</accession>
<feature type="transmembrane region" description="Helical" evidence="2">
    <location>
        <begin position="12"/>
        <end position="28"/>
    </location>
</feature>
<dbReference type="RefSeq" id="WP_129784551.1">
    <property type="nucleotide sequence ID" value="NZ_RZHH01000002.1"/>
</dbReference>
<keyword evidence="2" id="KW-1133">Transmembrane helix</keyword>
<evidence type="ECO:0000313" key="4">
    <source>
        <dbReference type="Proteomes" id="UP000294028"/>
    </source>
</evidence>
<feature type="region of interest" description="Disordered" evidence="1">
    <location>
        <begin position="387"/>
        <end position="406"/>
    </location>
</feature>
<feature type="transmembrane region" description="Helical" evidence="2">
    <location>
        <begin position="165"/>
        <end position="186"/>
    </location>
</feature>
<feature type="transmembrane region" description="Helical" evidence="2">
    <location>
        <begin position="275"/>
        <end position="305"/>
    </location>
</feature>